<protein>
    <recommendedName>
        <fullName evidence="7">Rhodopsin domain-containing protein</fullName>
    </recommendedName>
</protein>
<evidence type="ECO:0000256" key="3">
    <source>
        <dbReference type="ARBA" id="ARBA00022989"/>
    </source>
</evidence>
<dbReference type="PANTHER" id="PTHR33048:SF42">
    <property type="entry name" value="INTEGRAL MEMBRANE PROTEIN"/>
    <property type="match status" value="1"/>
</dbReference>
<keyword evidence="9" id="KW-1185">Reference proteome</keyword>
<sequence>MPTSGEVESLDLRYTPDCDSAQRWRTLRMSSNGVAHLPIESQAPTVKGVMWTMSMVPLVFVLMRLYVRVYMRRVFGWDDGIAIAAICCLVAYAAVCHVAATLGLGQHLEIVQKAPNNLIQVALLCNIGESLAIMACTLGKTSFAVTLLRIVVQRWMVVVLWFVIVTMNIVNILAALFVFLQCRDPRHLWNPMIPSECWPPDVFTNFALFVGAYSGAQDFVLALLPWTIVWKLQMRKKEKLGAASIVKTIHLVALSAKSDFTWELAPLLIWAAVEDGLAITAASIPALKPLLTMIFPNTSSDNYNMIPYPHPLPNRKVFDNSKGETQTDIGHTTVHDMGSQTAILETIAPKGENINMITEVSVTYNHGS</sequence>
<comment type="similarity">
    <text evidence="5">Belongs to the SAT4 family.</text>
</comment>
<dbReference type="InterPro" id="IPR052337">
    <property type="entry name" value="SAT4-like"/>
</dbReference>
<accession>A0ABQ8WTW2</accession>
<name>A0ABQ8WTW2_PENCH</name>
<evidence type="ECO:0000313" key="9">
    <source>
        <dbReference type="Proteomes" id="UP001220256"/>
    </source>
</evidence>
<dbReference type="InterPro" id="IPR049326">
    <property type="entry name" value="Rhodopsin_dom_fungi"/>
</dbReference>
<organism evidence="8 9">
    <name type="scientific">Penicillium chrysogenum</name>
    <name type="common">Penicillium notatum</name>
    <dbReference type="NCBI Taxonomy" id="5076"/>
    <lineage>
        <taxon>Eukaryota</taxon>
        <taxon>Fungi</taxon>
        <taxon>Dikarya</taxon>
        <taxon>Ascomycota</taxon>
        <taxon>Pezizomycotina</taxon>
        <taxon>Eurotiomycetes</taxon>
        <taxon>Eurotiomycetidae</taxon>
        <taxon>Eurotiales</taxon>
        <taxon>Aspergillaceae</taxon>
        <taxon>Penicillium</taxon>
        <taxon>Penicillium chrysogenum species complex</taxon>
    </lineage>
</organism>
<dbReference type="Proteomes" id="UP001220256">
    <property type="component" value="Unassembled WGS sequence"/>
</dbReference>
<comment type="subcellular location">
    <subcellularLocation>
        <location evidence="1">Membrane</location>
        <topology evidence="1">Multi-pass membrane protein</topology>
    </subcellularLocation>
</comment>
<feature type="transmembrane region" description="Helical" evidence="6">
    <location>
        <begin position="158"/>
        <end position="180"/>
    </location>
</feature>
<proteinExistence type="inferred from homology"/>
<evidence type="ECO:0000313" key="8">
    <source>
        <dbReference type="EMBL" id="KAJ5282443.1"/>
    </source>
</evidence>
<evidence type="ECO:0000256" key="6">
    <source>
        <dbReference type="SAM" id="Phobius"/>
    </source>
</evidence>
<keyword evidence="4 6" id="KW-0472">Membrane</keyword>
<evidence type="ECO:0000256" key="2">
    <source>
        <dbReference type="ARBA" id="ARBA00022692"/>
    </source>
</evidence>
<evidence type="ECO:0000259" key="7">
    <source>
        <dbReference type="Pfam" id="PF20684"/>
    </source>
</evidence>
<dbReference type="Pfam" id="PF20684">
    <property type="entry name" value="Fung_rhodopsin"/>
    <property type="match status" value="1"/>
</dbReference>
<dbReference type="EMBL" id="JAPVEB010000001">
    <property type="protein sequence ID" value="KAJ5282443.1"/>
    <property type="molecule type" value="Genomic_DNA"/>
</dbReference>
<feature type="domain" description="Rhodopsin" evidence="7">
    <location>
        <begin position="63"/>
        <end position="292"/>
    </location>
</feature>
<feature type="transmembrane region" description="Helical" evidence="6">
    <location>
        <begin position="206"/>
        <end position="229"/>
    </location>
</feature>
<dbReference type="PANTHER" id="PTHR33048">
    <property type="entry name" value="PTH11-LIKE INTEGRAL MEMBRANE PROTEIN (AFU_ORTHOLOGUE AFUA_5G11245)"/>
    <property type="match status" value="1"/>
</dbReference>
<evidence type="ECO:0000256" key="1">
    <source>
        <dbReference type="ARBA" id="ARBA00004141"/>
    </source>
</evidence>
<feature type="transmembrane region" description="Helical" evidence="6">
    <location>
        <begin position="79"/>
        <end position="105"/>
    </location>
</feature>
<keyword evidence="2 6" id="KW-0812">Transmembrane</keyword>
<feature type="transmembrane region" description="Helical" evidence="6">
    <location>
        <begin position="48"/>
        <end position="67"/>
    </location>
</feature>
<reference evidence="8 9" key="1">
    <citation type="journal article" date="2023" name="IMA Fungus">
        <title>Comparative genomic study of the Penicillium genus elucidates a diverse pangenome and 15 lateral gene transfer events.</title>
        <authorList>
            <person name="Petersen C."/>
            <person name="Sorensen T."/>
            <person name="Nielsen M.R."/>
            <person name="Sondergaard T.E."/>
            <person name="Sorensen J.L."/>
            <person name="Fitzpatrick D.A."/>
            <person name="Frisvad J.C."/>
            <person name="Nielsen K.L."/>
        </authorList>
    </citation>
    <scope>NUCLEOTIDE SEQUENCE [LARGE SCALE GENOMIC DNA]</scope>
    <source>
        <strain evidence="8 9">IBT 3361</strain>
    </source>
</reference>
<comment type="caution">
    <text evidence="8">The sequence shown here is derived from an EMBL/GenBank/DDBJ whole genome shotgun (WGS) entry which is preliminary data.</text>
</comment>
<gene>
    <name evidence="8" type="ORF">N7505_000423</name>
</gene>
<evidence type="ECO:0000256" key="4">
    <source>
        <dbReference type="ARBA" id="ARBA00023136"/>
    </source>
</evidence>
<keyword evidence="3 6" id="KW-1133">Transmembrane helix</keyword>
<evidence type="ECO:0000256" key="5">
    <source>
        <dbReference type="ARBA" id="ARBA00038359"/>
    </source>
</evidence>